<name>A0A1M6LUS0_9BACL</name>
<protein>
    <submittedName>
        <fullName evidence="1">Uncharacterized protein</fullName>
    </submittedName>
</protein>
<dbReference type="STRING" id="1830138.SAMN05443507_10387"/>
<organism evidence="1 2">
    <name type="scientific">Alicyclobacillus tolerans</name>
    <dbReference type="NCBI Taxonomy" id="90970"/>
    <lineage>
        <taxon>Bacteria</taxon>
        <taxon>Bacillati</taxon>
        <taxon>Bacillota</taxon>
        <taxon>Bacilli</taxon>
        <taxon>Bacillales</taxon>
        <taxon>Alicyclobacillaceae</taxon>
        <taxon>Alicyclobacillus</taxon>
    </lineage>
</organism>
<dbReference type="EMBL" id="FRAF01000003">
    <property type="protein sequence ID" value="SHJ74934.1"/>
    <property type="molecule type" value="Genomic_DNA"/>
</dbReference>
<accession>A0A1M6LUS0</accession>
<gene>
    <name evidence="1" type="ORF">SAMN05443507_10387</name>
</gene>
<dbReference type="Proteomes" id="UP000184016">
    <property type="component" value="Unassembled WGS sequence"/>
</dbReference>
<evidence type="ECO:0000313" key="2">
    <source>
        <dbReference type="Proteomes" id="UP000184016"/>
    </source>
</evidence>
<sequence length="116" mass="13326">MIQGKCDLIAVVKIPDNAVYTRISCTSFYFGVFSENIVCHNIFQALVQYSFGTQDEDIKDKFDQFEDKRNSLLGIFEKLKKAYKECIRSSAVIREYPSGRLQCIFHIKVYFTSTGG</sequence>
<evidence type="ECO:0000313" key="1">
    <source>
        <dbReference type="EMBL" id="SHJ74934.1"/>
    </source>
</evidence>
<reference evidence="2" key="1">
    <citation type="submission" date="2016-11" db="EMBL/GenBank/DDBJ databases">
        <authorList>
            <person name="Varghese N."/>
            <person name="Submissions S."/>
        </authorList>
    </citation>
    <scope>NUCLEOTIDE SEQUENCE [LARGE SCALE GENOMIC DNA]</scope>
    <source>
        <strain evidence="2">USBA-503</strain>
    </source>
</reference>
<keyword evidence="2" id="KW-1185">Reference proteome</keyword>
<proteinExistence type="predicted"/>
<dbReference type="AlphaFoldDB" id="A0A1M6LUS0"/>